<dbReference type="InterPro" id="IPR006141">
    <property type="entry name" value="Intein_N"/>
</dbReference>
<dbReference type="RefSeq" id="WP_132098484.1">
    <property type="nucleotide sequence ID" value="NZ_SMDA01000005.1"/>
</dbReference>
<reference evidence="2 3" key="1">
    <citation type="submission" date="2019-03" db="EMBL/GenBank/DDBJ databases">
        <title>Genomic Encyclopedia of Type Strains, Phase IV (KMG-IV): sequencing the most valuable type-strain genomes for metagenomic binning, comparative biology and taxonomic classification.</title>
        <authorList>
            <person name="Goeker M."/>
        </authorList>
    </citation>
    <scope>NUCLEOTIDE SEQUENCE [LARGE SCALE GENOMIC DNA]</scope>
    <source>
        <strain evidence="2 3">DSM 18507</strain>
    </source>
</reference>
<dbReference type="Pfam" id="PF04233">
    <property type="entry name" value="Phage_Mu_F"/>
    <property type="match status" value="1"/>
</dbReference>
<dbReference type="Proteomes" id="UP000294801">
    <property type="component" value="Unassembled WGS sequence"/>
</dbReference>
<feature type="domain" description="Phage head morphogenesis" evidence="1">
    <location>
        <begin position="65"/>
        <end position="178"/>
    </location>
</feature>
<name>A0ABY2CWH9_GULMO</name>
<dbReference type="EMBL" id="SMDA01000005">
    <property type="protein sequence ID" value="TCW31423.1"/>
    <property type="molecule type" value="Genomic_DNA"/>
</dbReference>
<dbReference type="Gene3D" id="2.170.16.10">
    <property type="entry name" value="Hedgehog/Intein (Hint) domain"/>
    <property type="match status" value="1"/>
</dbReference>
<evidence type="ECO:0000313" key="3">
    <source>
        <dbReference type="Proteomes" id="UP000294801"/>
    </source>
</evidence>
<evidence type="ECO:0000259" key="1">
    <source>
        <dbReference type="Pfam" id="PF04233"/>
    </source>
</evidence>
<evidence type="ECO:0000313" key="2">
    <source>
        <dbReference type="EMBL" id="TCW31423.1"/>
    </source>
</evidence>
<accession>A0ABY2CWH9</accession>
<keyword evidence="3" id="KW-1185">Reference proteome</keyword>
<sequence>MPVASDPKLAFALRRPFAEQVAFFRGKLGNQVPTATWRDLWKSQHDRAFMVAGAAKADLLADLAGAVDAAIAQGETLAQFRNRFKQIVSDRGWYGWTGEGSKAGEAWRTRVIYETNLLTSYSAGRLAQLKAGGYRYWMYKHSDSVRHPRPHHQALNGVVRPADDAFWQTHYPPNGWNCFPGDTLVRADARLGQRFFYRGQMVELRTASSKRIALTVNHPVLTGRGWVAAGEVQAGDQMIQAGVDINAALVGIVHNPQPPARADNLFQALAAQGFRVIPMAADDFHGDAGSGEGEVHIAGADGMLVDVVHAALGHGGGKPGFYGALAGSVESTNIAGGTANQAAIIGDAVLSQNAADGGLCQAKTAGNGGLADIASSVHRNDLALDVVVSRIGNGPGGGHQAGLPVARGLFGFPPGAHSVASVPDGDVVLAQDSGEGAAGISGLFGKLLEANAGLVATDEVVDVRQYDWAGHVYDFSTKTGLILAGGLVVSNCRCRVLGVDGPASAKRLGGDMNKPLPEGWDEINPKTGEPVGIDKGWGYMPGGTVADSISQLAGKVPKLPAEVGAYLGKDLPLDKLADEFGGFFDRALASRARPEGKWMVVGAMKPEWVARMKTAGVMPSTAEIAIRDRDIAHAFRDAKGHKLPATWFRDLPRHLRNPQAVILDETHREGPALLLIYDAPGDAKKLVVRVNYRGKKAGEMNIVETGQTVDVEGIASSIGKGYTLLEGWL</sequence>
<dbReference type="SUPFAM" id="SSF51294">
    <property type="entry name" value="Hedgehog/intein (Hint) domain"/>
    <property type="match status" value="1"/>
</dbReference>
<comment type="caution">
    <text evidence="2">The sequence shown here is derived from an EMBL/GenBank/DDBJ whole genome shotgun (WGS) entry which is preliminary data.</text>
</comment>
<proteinExistence type="predicted"/>
<dbReference type="InterPro" id="IPR030934">
    <property type="entry name" value="Intein_C"/>
</dbReference>
<dbReference type="InterPro" id="IPR036844">
    <property type="entry name" value="Hint_dom_sf"/>
</dbReference>
<gene>
    <name evidence="2" type="ORF">EV669_105124</name>
</gene>
<dbReference type="PROSITE" id="PS50818">
    <property type="entry name" value="INTEIN_C_TER"/>
    <property type="match status" value="1"/>
</dbReference>
<protein>
    <submittedName>
        <fullName evidence="2">Intein</fullName>
    </submittedName>
</protein>
<organism evidence="2 3">
    <name type="scientific">Gulbenkiania mobilis</name>
    <dbReference type="NCBI Taxonomy" id="397457"/>
    <lineage>
        <taxon>Bacteria</taxon>
        <taxon>Pseudomonadati</taxon>
        <taxon>Pseudomonadota</taxon>
        <taxon>Betaproteobacteria</taxon>
        <taxon>Neisseriales</taxon>
        <taxon>Chromobacteriaceae</taxon>
        <taxon>Gulbenkiania</taxon>
    </lineage>
</organism>
<dbReference type="CDD" id="cd00081">
    <property type="entry name" value="Hint"/>
    <property type="match status" value="1"/>
</dbReference>
<dbReference type="PROSITE" id="PS50817">
    <property type="entry name" value="INTEIN_N_TER"/>
    <property type="match status" value="1"/>
</dbReference>
<dbReference type="InterPro" id="IPR006528">
    <property type="entry name" value="Phage_head_morphogenesis_dom"/>
</dbReference>